<dbReference type="InterPro" id="IPR004360">
    <property type="entry name" value="Glyas_Fos-R_dOase_dom"/>
</dbReference>
<dbReference type="EMBL" id="MLJW01000567">
    <property type="protein sequence ID" value="OIQ85116.1"/>
    <property type="molecule type" value="Genomic_DNA"/>
</dbReference>
<dbReference type="SUPFAM" id="SSF54593">
    <property type="entry name" value="Glyoxalase/Bleomycin resistance protein/Dihydroxybiphenyl dioxygenase"/>
    <property type="match status" value="1"/>
</dbReference>
<reference evidence="2" key="1">
    <citation type="submission" date="2016-10" db="EMBL/GenBank/DDBJ databases">
        <title>Sequence of Gallionella enrichment culture.</title>
        <authorList>
            <person name="Poehlein A."/>
            <person name="Muehling M."/>
            <person name="Daniel R."/>
        </authorList>
    </citation>
    <scope>NUCLEOTIDE SEQUENCE</scope>
</reference>
<accession>A0A1J5QZG5</accession>
<protein>
    <submittedName>
        <fullName evidence="2">Glyoxalase-like domain protein</fullName>
    </submittedName>
</protein>
<gene>
    <name evidence="2" type="ORF">GALL_330600</name>
</gene>
<proteinExistence type="predicted"/>
<comment type="caution">
    <text evidence="2">The sequence shown here is derived from an EMBL/GenBank/DDBJ whole genome shotgun (WGS) entry which is preliminary data.</text>
</comment>
<dbReference type="AlphaFoldDB" id="A0A1J5QZG5"/>
<evidence type="ECO:0000313" key="2">
    <source>
        <dbReference type="EMBL" id="OIQ85116.1"/>
    </source>
</evidence>
<dbReference type="Pfam" id="PF00903">
    <property type="entry name" value="Glyoxalase"/>
    <property type="match status" value="1"/>
</dbReference>
<dbReference type="Gene3D" id="3.10.180.10">
    <property type="entry name" value="2,3-Dihydroxybiphenyl 1,2-Dioxygenase, domain 1"/>
    <property type="match status" value="1"/>
</dbReference>
<evidence type="ECO:0000259" key="1">
    <source>
        <dbReference type="PROSITE" id="PS51819"/>
    </source>
</evidence>
<organism evidence="2">
    <name type="scientific">mine drainage metagenome</name>
    <dbReference type="NCBI Taxonomy" id="410659"/>
    <lineage>
        <taxon>unclassified sequences</taxon>
        <taxon>metagenomes</taxon>
        <taxon>ecological metagenomes</taxon>
    </lineage>
</organism>
<dbReference type="PROSITE" id="PS51819">
    <property type="entry name" value="VOC"/>
    <property type="match status" value="1"/>
</dbReference>
<name>A0A1J5QZG5_9ZZZZ</name>
<dbReference type="InterPro" id="IPR037523">
    <property type="entry name" value="VOC_core"/>
</dbReference>
<feature type="domain" description="VOC" evidence="1">
    <location>
        <begin position="6"/>
        <end position="117"/>
    </location>
</feature>
<dbReference type="CDD" id="cd06587">
    <property type="entry name" value="VOC"/>
    <property type="match status" value="1"/>
</dbReference>
<dbReference type="InterPro" id="IPR029068">
    <property type="entry name" value="Glyas_Bleomycin-R_OHBP_Dase"/>
</dbReference>
<sequence length="118" mass="13130">MKLFKTVAFVVYPVTDIVRARSFYETTLGLTVTAQWENQWIEYDVGDGTLAITLADEKHRAGAHGATLALEAVDFDAVLIQFREKTVPIHEGPFDSPVCRGCVIRDPDGNEIIIHAKK</sequence>